<dbReference type="Pfam" id="PF14559">
    <property type="entry name" value="TPR_19"/>
    <property type="match status" value="1"/>
</dbReference>
<dbReference type="InterPro" id="IPR011990">
    <property type="entry name" value="TPR-like_helical_dom_sf"/>
</dbReference>
<dbReference type="PANTHER" id="PTHR23083:SF464">
    <property type="entry name" value="TETRATRICOPEPTIDE REPEAT DOMAIN 7, ISOFORM A"/>
    <property type="match status" value="1"/>
</dbReference>
<dbReference type="PROSITE" id="PS50005">
    <property type="entry name" value="TPR"/>
    <property type="match status" value="1"/>
</dbReference>
<protein>
    <submittedName>
        <fullName evidence="4">Uncharacterized protein</fullName>
    </submittedName>
</protein>
<dbReference type="SUPFAM" id="SSF48371">
    <property type="entry name" value="ARM repeat"/>
    <property type="match status" value="1"/>
</dbReference>
<proteinExistence type="inferred from homology"/>
<reference evidence="4 5" key="1">
    <citation type="submission" date="2018-08" db="EMBL/GenBank/DDBJ databases">
        <title>Recombination of ecologically and evolutionarily significant loci maintains genetic cohesion in the Pseudomonas syringae species complex.</title>
        <authorList>
            <person name="Dillon M."/>
            <person name="Thakur S."/>
            <person name="Almeida R.N.D."/>
            <person name="Weir B.S."/>
            <person name="Guttman D.S."/>
        </authorList>
    </citation>
    <scope>NUCLEOTIDE SEQUENCE [LARGE SCALE GENOMIC DNA]</scope>
    <source>
        <strain evidence="4 5">ICMP 14479</strain>
    </source>
</reference>
<dbReference type="SUPFAM" id="SSF48452">
    <property type="entry name" value="TPR-like"/>
    <property type="match status" value="1"/>
</dbReference>
<feature type="repeat" description="TPR" evidence="3">
    <location>
        <begin position="185"/>
        <end position="218"/>
    </location>
</feature>
<comment type="similarity">
    <text evidence="2">Belongs to the YPP1 family.</text>
</comment>
<evidence type="ECO:0000256" key="3">
    <source>
        <dbReference type="PROSITE-ProRule" id="PRU00339"/>
    </source>
</evidence>
<comment type="function">
    <text evidence="1">Involved in endocytosis.</text>
</comment>
<keyword evidence="3" id="KW-0802">TPR repeat</keyword>
<comment type="caution">
    <text evidence="4">The sequence shown here is derived from an EMBL/GenBank/DDBJ whole genome shotgun (WGS) entry which is preliminary data.</text>
</comment>
<dbReference type="Proteomes" id="UP000280395">
    <property type="component" value="Unassembled WGS sequence"/>
</dbReference>
<evidence type="ECO:0000313" key="4">
    <source>
        <dbReference type="EMBL" id="RMU61080.1"/>
    </source>
</evidence>
<dbReference type="EMBL" id="RBUA01000415">
    <property type="protein sequence ID" value="RMU61080.1"/>
    <property type="molecule type" value="Genomic_DNA"/>
</dbReference>
<name>A0A3M5VS82_PSESX</name>
<dbReference type="PANTHER" id="PTHR23083">
    <property type="entry name" value="TETRATRICOPEPTIDE REPEAT PROTEIN, TPR"/>
    <property type="match status" value="1"/>
</dbReference>
<accession>A0A3M5VS82</accession>
<dbReference type="InterPro" id="IPR016024">
    <property type="entry name" value="ARM-type_fold"/>
</dbReference>
<dbReference type="SMART" id="SM00028">
    <property type="entry name" value="TPR"/>
    <property type="match status" value="3"/>
</dbReference>
<dbReference type="AlphaFoldDB" id="A0A3M5VS82"/>
<evidence type="ECO:0000256" key="2">
    <source>
        <dbReference type="ARBA" id="ARBA00038251"/>
    </source>
</evidence>
<evidence type="ECO:0000313" key="5">
    <source>
        <dbReference type="Proteomes" id="UP000280395"/>
    </source>
</evidence>
<dbReference type="Gene3D" id="1.25.40.10">
    <property type="entry name" value="Tetratricopeptide repeat domain"/>
    <property type="match status" value="1"/>
</dbReference>
<sequence length="361" mass="39839">MLPKLSDACMSKSRRYSIIGLCALLLIVLITWFFSRTPAVAVPPAIAHGYSKALKQAHNGEPGAARVLYQQLGRPDLSPERRAALHAELPNYPSPQALKLADKDLANESALVREAAIHSIVGLVPTGQRTLLLGPVLDDPEQSVRFAAANALLGLSPDTLGLYFGPLQQVLDEFVTTLKAQPETAEGWIQLARLYIHSALLPEAQNALEQAMRLQPDNLQAVVSQIELLDKQGKTDESRQLLARQLAAHPESAYLQHALGMWLLHHGERPYALLGLSKAVELAPDNPDYRYDLATTLHAQDEVEAAQRQLEEIVQRHPANRKARVLLVNYWKETGQLQNVQVLLAQLEQQNPDDPALQQGL</sequence>
<evidence type="ECO:0000256" key="1">
    <source>
        <dbReference type="ARBA" id="ARBA00002550"/>
    </source>
</evidence>
<gene>
    <name evidence="4" type="ORF">ALP29_02747</name>
</gene>
<dbReference type="Pfam" id="PF14561">
    <property type="entry name" value="TPR_20"/>
    <property type="match status" value="1"/>
</dbReference>
<organism evidence="4 5">
    <name type="scientific">Pseudomonas syringae pv. avii</name>
    <dbReference type="NCBI Taxonomy" id="663959"/>
    <lineage>
        <taxon>Bacteria</taxon>
        <taxon>Pseudomonadati</taxon>
        <taxon>Pseudomonadota</taxon>
        <taxon>Gammaproteobacteria</taxon>
        <taxon>Pseudomonadales</taxon>
        <taxon>Pseudomonadaceae</taxon>
        <taxon>Pseudomonas</taxon>
        <taxon>Pseudomonas syringae</taxon>
    </lineage>
</organism>
<dbReference type="InterPro" id="IPR019734">
    <property type="entry name" value="TPR_rpt"/>
</dbReference>
<dbReference type="InterPro" id="IPR051722">
    <property type="entry name" value="Endocytosis_PI4K-reg_protein"/>
</dbReference>